<feature type="transmembrane region" description="Helical" evidence="1">
    <location>
        <begin position="65"/>
        <end position="89"/>
    </location>
</feature>
<keyword evidence="3" id="KW-1185">Reference proteome</keyword>
<gene>
    <name evidence="2" type="ORF">WMO45_09080</name>
</gene>
<keyword evidence="1" id="KW-0472">Membrane</keyword>
<feature type="transmembrane region" description="Helical" evidence="1">
    <location>
        <begin position="20"/>
        <end position="44"/>
    </location>
</feature>
<dbReference type="Proteomes" id="UP001440599">
    <property type="component" value="Unassembled WGS sequence"/>
</dbReference>
<feature type="transmembrane region" description="Helical" evidence="1">
    <location>
        <begin position="109"/>
        <end position="133"/>
    </location>
</feature>
<evidence type="ECO:0008006" key="4">
    <source>
        <dbReference type="Google" id="ProtNLM"/>
    </source>
</evidence>
<sequence>MRSVTSYFNPTLFRKNLARFWPIWGLYGLIWLFLLPIGILLESAEGWTLVRAHELPLQYLEENAWFSPATFTALIFSILAAMAVFSYLYNSRSVGLFHALPLRREGLFLTNYLSGLCFFLAPNLIVFLLALAAEAAQGAVVLYSLAIWLVVQSLLCLFFYSFAVFCAMFTGHILALPVFYGILNLLAAALASLLERMAGKLLFGFESTGWLVAMADWFTPLLLFSNRTGITYPLDANGSYLFDSAHYYGLGYVILYAFFGLGLAVLALLVYRRRQLERAGDVVSVGWVRPVFKYGVAFCCAVSLGTALHSTLSSLLPSGTWPLLALMLLCGAVGYFIAEMLLRKSFRIFSHSWKGCVAFLCCLGVAMCVLELDLPGFENRVPDSSQVTCASISRVYSAPHDRLWYGYYKLDDPEELEALTDLHRSIVAHKAELENDPNLHSEDWIYNDEGANVQTQGSTSLRICYTLADGSELIRSYDLPLTPELLEDPDTPAAQLSALINQPGLLEESYFSDVDENSRLIDASLCDLYDPDSDSYYTVYFTGDTLERLLEAIRADLADGSLGRRYLLEDQQRLDNCYYCDLSLTFLAEGAPVDEACTITITPQTTATRTLEVLTQYGGVELSHMLTQSQFKTRTSQ</sequence>
<feature type="transmembrane region" description="Helical" evidence="1">
    <location>
        <begin position="140"/>
        <end position="163"/>
    </location>
</feature>
<feature type="transmembrane region" description="Helical" evidence="1">
    <location>
        <begin position="245"/>
        <end position="271"/>
    </location>
</feature>
<evidence type="ECO:0000313" key="2">
    <source>
        <dbReference type="EMBL" id="MEQ2456676.1"/>
    </source>
</evidence>
<evidence type="ECO:0000256" key="1">
    <source>
        <dbReference type="SAM" id="Phobius"/>
    </source>
</evidence>
<feature type="transmembrane region" description="Helical" evidence="1">
    <location>
        <begin position="169"/>
        <end position="194"/>
    </location>
</feature>
<feature type="transmembrane region" description="Helical" evidence="1">
    <location>
        <begin position="353"/>
        <end position="372"/>
    </location>
</feature>
<feature type="transmembrane region" description="Helical" evidence="1">
    <location>
        <begin position="201"/>
        <end position="225"/>
    </location>
</feature>
<comment type="caution">
    <text evidence="2">The sequence shown here is derived from an EMBL/GenBank/DDBJ whole genome shotgun (WGS) entry which is preliminary data.</text>
</comment>
<reference evidence="2 3" key="1">
    <citation type="submission" date="2024-03" db="EMBL/GenBank/DDBJ databases">
        <title>Human intestinal bacterial collection.</title>
        <authorList>
            <person name="Pauvert C."/>
            <person name="Hitch T.C.A."/>
            <person name="Clavel T."/>
        </authorList>
    </citation>
    <scope>NUCLEOTIDE SEQUENCE [LARGE SCALE GENOMIC DNA]</scope>
    <source>
        <strain evidence="2 3">CLA-AP-H34</strain>
    </source>
</reference>
<feature type="transmembrane region" description="Helical" evidence="1">
    <location>
        <begin position="321"/>
        <end position="341"/>
    </location>
</feature>
<protein>
    <recommendedName>
        <fullName evidence="4">ABC transporter permease</fullName>
    </recommendedName>
</protein>
<name>A0ABV1EQ02_9FIRM</name>
<keyword evidence="1" id="KW-1133">Transmembrane helix</keyword>
<accession>A0ABV1EQ02</accession>
<feature type="transmembrane region" description="Helical" evidence="1">
    <location>
        <begin position="291"/>
        <end position="309"/>
    </location>
</feature>
<dbReference type="EMBL" id="JBBMFT010000004">
    <property type="protein sequence ID" value="MEQ2456676.1"/>
    <property type="molecule type" value="Genomic_DNA"/>
</dbReference>
<dbReference type="RefSeq" id="WP_349140349.1">
    <property type="nucleotide sequence ID" value="NZ_JBBMFT010000004.1"/>
</dbReference>
<organism evidence="2 3">
    <name type="scientific">Flavonifractor hominis</name>
    <dbReference type="NCBI Taxonomy" id="3133178"/>
    <lineage>
        <taxon>Bacteria</taxon>
        <taxon>Bacillati</taxon>
        <taxon>Bacillota</taxon>
        <taxon>Clostridia</taxon>
        <taxon>Eubacteriales</taxon>
        <taxon>Oscillospiraceae</taxon>
        <taxon>Flavonifractor</taxon>
    </lineage>
</organism>
<evidence type="ECO:0000313" key="3">
    <source>
        <dbReference type="Proteomes" id="UP001440599"/>
    </source>
</evidence>
<proteinExistence type="predicted"/>
<keyword evidence="1" id="KW-0812">Transmembrane</keyword>